<evidence type="ECO:0000256" key="2">
    <source>
        <dbReference type="ARBA" id="ARBA00022690"/>
    </source>
</evidence>
<protein>
    <recommendedName>
        <fullName evidence="6">Cystatin domain-containing protein</fullName>
    </recommendedName>
</protein>
<dbReference type="eggNOG" id="ENOG502S46Q">
    <property type="taxonomic scope" value="Eukaryota"/>
</dbReference>
<dbReference type="Pfam" id="PF16845">
    <property type="entry name" value="SQAPI"/>
    <property type="match status" value="1"/>
</dbReference>
<evidence type="ECO:0000256" key="4">
    <source>
        <dbReference type="ARBA" id="ARBA00022821"/>
    </source>
</evidence>
<keyword evidence="5" id="KW-0732">Signal</keyword>
<evidence type="ECO:0000256" key="1">
    <source>
        <dbReference type="ARBA" id="ARBA00007233"/>
    </source>
</evidence>
<feature type="chain" id="PRO_5005398689" description="Cystatin domain-containing protein" evidence="5">
    <location>
        <begin position="22"/>
        <end position="112"/>
    </location>
</feature>
<keyword evidence="3" id="KW-0789">Thiol protease inhibitor</keyword>
<dbReference type="RefSeq" id="XP_003561918.1">
    <property type="nucleotide sequence ID" value="XM_003561870.1"/>
</dbReference>
<dbReference type="Proteomes" id="UP000008810">
    <property type="component" value="Chromosome 1"/>
</dbReference>
<keyword evidence="4" id="KW-0611">Plant defense</keyword>
<dbReference type="MEROPS" id="I55.001"/>
<proteinExistence type="inferred from homology"/>
<comment type="similarity">
    <text evidence="1">Belongs to the cystatin family. Phytocystatin subfamily.</text>
</comment>
<feature type="domain" description="Cystatin" evidence="6">
    <location>
        <begin position="20"/>
        <end position="110"/>
    </location>
</feature>
<dbReference type="Gramene" id="PNT77931">
    <property type="protein sequence ID" value="PNT77931"/>
    <property type="gene ID" value="BRADI_1g70510v3"/>
</dbReference>
<evidence type="ECO:0000313" key="8">
    <source>
        <dbReference type="EnsemblPlants" id="PNT77931"/>
    </source>
</evidence>
<dbReference type="EnsemblPlants" id="PNT77931">
    <property type="protein sequence ID" value="PNT77931"/>
    <property type="gene ID" value="BRADI_1g70510v3"/>
</dbReference>
<dbReference type="OrthoDB" id="752087at2759"/>
<keyword evidence="2" id="KW-0646">Protease inhibitor</keyword>
<sequence length="112" mass="12129">MRTCSLLLLIIGVVYPAATSAGEFWYPIGNVNNPHVQELGKWAVTEHAKNAHDGLRFSKVTSGEEQDVAGVKYRLSIDAVQGNGKVGKYSTVLIEEPRSNTRTLISFAPAGN</sequence>
<accession>I1H8A6</accession>
<dbReference type="PANTHER" id="PTHR47116">
    <property type="entry name" value="PHLOEM FILAMENT PROTEIN"/>
    <property type="match status" value="1"/>
</dbReference>
<dbReference type="KEGG" id="bdi:100828660"/>
<dbReference type="SUPFAM" id="SSF54403">
    <property type="entry name" value="Cystatin/monellin"/>
    <property type="match status" value="1"/>
</dbReference>
<name>I1H8A6_BRADI</name>
<dbReference type="GO" id="GO:0004869">
    <property type="term" value="F:cysteine-type endopeptidase inhibitor activity"/>
    <property type="evidence" value="ECO:0007669"/>
    <property type="project" value="UniProtKB-KW"/>
</dbReference>
<evidence type="ECO:0000313" key="9">
    <source>
        <dbReference type="Proteomes" id="UP000008810"/>
    </source>
</evidence>
<dbReference type="STRING" id="15368.I1H8A6"/>
<evidence type="ECO:0000259" key="6">
    <source>
        <dbReference type="SMART" id="SM00043"/>
    </source>
</evidence>
<dbReference type="Gene3D" id="3.10.450.10">
    <property type="match status" value="1"/>
</dbReference>
<organism evidence="8">
    <name type="scientific">Brachypodium distachyon</name>
    <name type="common">Purple false brome</name>
    <name type="synonym">Trachynia distachya</name>
    <dbReference type="NCBI Taxonomy" id="15368"/>
    <lineage>
        <taxon>Eukaryota</taxon>
        <taxon>Viridiplantae</taxon>
        <taxon>Streptophyta</taxon>
        <taxon>Embryophyta</taxon>
        <taxon>Tracheophyta</taxon>
        <taxon>Spermatophyta</taxon>
        <taxon>Magnoliopsida</taxon>
        <taxon>Liliopsida</taxon>
        <taxon>Poales</taxon>
        <taxon>Poaceae</taxon>
        <taxon>BOP clade</taxon>
        <taxon>Pooideae</taxon>
        <taxon>Stipodae</taxon>
        <taxon>Brachypodieae</taxon>
        <taxon>Brachypodium</taxon>
    </lineage>
</organism>
<dbReference type="EMBL" id="CM000880">
    <property type="protein sequence ID" value="PNT77931.1"/>
    <property type="molecule type" value="Genomic_DNA"/>
</dbReference>
<evidence type="ECO:0000256" key="5">
    <source>
        <dbReference type="SAM" id="SignalP"/>
    </source>
</evidence>
<evidence type="ECO:0000256" key="3">
    <source>
        <dbReference type="ARBA" id="ARBA00022704"/>
    </source>
</evidence>
<dbReference type="HOGENOM" id="CLU_113093_2_1_1"/>
<keyword evidence="9" id="KW-1185">Reference proteome</keyword>
<dbReference type="AlphaFoldDB" id="I1H8A6"/>
<dbReference type="InterPro" id="IPR027214">
    <property type="entry name" value="Cystatin"/>
</dbReference>
<dbReference type="SMART" id="SM00043">
    <property type="entry name" value="CY"/>
    <property type="match status" value="1"/>
</dbReference>
<gene>
    <name evidence="8" type="primary">LOC100828660</name>
    <name evidence="7" type="ORF">BRADI_1g70510v3</name>
</gene>
<dbReference type="InterPro" id="IPR046350">
    <property type="entry name" value="Cystatin_sf"/>
</dbReference>
<dbReference type="OMA" id="AGEFWYP"/>
<reference evidence="8" key="3">
    <citation type="submission" date="2018-08" db="UniProtKB">
        <authorList>
            <consortium name="EnsemblPlants"/>
        </authorList>
    </citation>
    <scope>IDENTIFICATION</scope>
    <source>
        <strain evidence="8">cv. Bd21</strain>
    </source>
</reference>
<reference evidence="7" key="2">
    <citation type="submission" date="2017-06" db="EMBL/GenBank/DDBJ databases">
        <title>WGS assembly of Brachypodium distachyon.</title>
        <authorList>
            <consortium name="The International Brachypodium Initiative"/>
            <person name="Lucas S."/>
            <person name="Harmon-Smith M."/>
            <person name="Lail K."/>
            <person name="Tice H."/>
            <person name="Grimwood J."/>
            <person name="Bruce D."/>
            <person name="Barry K."/>
            <person name="Shu S."/>
            <person name="Lindquist E."/>
            <person name="Wang M."/>
            <person name="Pitluck S."/>
            <person name="Vogel J.P."/>
            <person name="Garvin D.F."/>
            <person name="Mockler T.C."/>
            <person name="Schmutz J."/>
            <person name="Rokhsar D."/>
            <person name="Bevan M.W."/>
        </authorList>
    </citation>
    <scope>NUCLEOTIDE SEQUENCE</scope>
    <source>
        <strain evidence="7">Bd21</strain>
    </source>
</reference>
<evidence type="ECO:0000313" key="7">
    <source>
        <dbReference type="EMBL" id="PNT77931.1"/>
    </source>
</evidence>
<reference evidence="7 8" key="1">
    <citation type="journal article" date="2010" name="Nature">
        <title>Genome sequencing and analysis of the model grass Brachypodium distachyon.</title>
        <authorList>
            <consortium name="International Brachypodium Initiative"/>
        </authorList>
    </citation>
    <scope>NUCLEOTIDE SEQUENCE [LARGE SCALE GENOMIC DNA]</scope>
    <source>
        <strain evidence="7 8">Bd21</strain>
    </source>
</reference>
<dbReference type="CDD" id="cd00042">
    <property type="entry name" value="CY"/>
    <property type="match status" value="1"/>
</dbReference>
<feature type="signal peptide" evidence="5">
    <location>
        <begin position="1"/>
        <end position="21"/>
    </location>
</feature>
<dbReference type="GO" id="GO:0006952">
    <property type="term" value="P:defense response"/>
    <property type="evidence" value="ECO:0007669"/>
    <property type="project" value="UniProtKB-KW"/>
</dbReference>
<dbReference type="GeneID" id="100828660"/>
<dbReference type="InterPro" id="IPR000010">
    <property type="entry name" value="Cystatin_dom"/>
</dbReference>